<reference evidence="3" key="1">
    <citation type="submission" date="2015-08" db="EMBL/GenBank/DDBJ databases">
        <title>Genome sequencing project for genomic taxonomy and phylogenomics of Bacillus-like bacteria.</title>
        <authorList>
            <person name="Liu B."/>
            <person name="Wang J."/>
            <person name="Zhu Y."/>
            <person name="Liu G."/>
            <person name="Chen Q."/>
            <person name="Chen Z."/>
            <person name="Lan J."/>
            <person name="Che J."/>
            <person name="Ge C."/>
            <person name="Shi H."/>
            <person name="Pan Z."/>
            <person name="Liu X."/>
        </authorList>
    </citation>
    <scope>NUCLEOTIDE SEQUENCE [LARGE SCALE GENOMIC DNA]</scope>
    <source>
        <strain evidence="3">FJAT-4402</strain>
    </source>
</reference>
<feature type="transmembrane region" description="Helical" evidence="1">
    <location>
        <begin position="53"/>
        <end position="71"/>
    </location>
</feature>
<sequence>MEMLYYYWSMWFLWIIATFIWKKDNFRFVVSIFLLINIILSQITLQIHFLFNAAYLLFYATAFFIAGRYRFYKNVRSVMLHLSIVFSYCFFMLFALYDPIWFILKPEWLVTGVTLIIAVSFEKNLLVRLGTFLAGMCQGELLYWLIIHRIYDEAIIGSYIWLSCSSVGIVALYGVSQFESLKKQISQRMKNMGKGVSKMS</sequence>
<dbReference type="PIRSF" id="PIRSF036710">
    <property type="entry name" value="YphA_Bacsu"/>
    <property type="match status" value="1"/>
</dbReference>
<feature type="transmembrane region" description="Helical" evidence="1">
    <location>
        <begin position="126"/>
        <end position="147"/>
    </location>
</feature>
<dbReference type="STRING" id="1441095.AM592_07345"/>
<gene>
    <name evidence="2" type="ORF">AM592_07345</name>
</gene>
<evidence type="ECO:0000313" key="3">
    <source>
        <dbReference type="Proteomes" id="UP000067625"/>
    </source>
</evidence>
<dbReference type="InterPro" id="IPR014617">
    <property type="entry name" value="YphA_Bacsu"/>
</dbReference>
<evidence type="ECO:0000256" key="1">
    <source>
        <dbReference type="SAM" id="Phobius"/>
    </source>
</evidence>
<protein>
    <submittedName>
        <fullName evidence="2">Uncharacterized protein</fullName>
    </submittedName>
</protein>
<proteinExistence type="predicted"/>
<accession>A0A0M3R9H2</accession>
<reference evidence="2 3" key="2">
    <citation type="journal article" date="2016" name="Int. J. Syst. Evol. Microbiol.">
        <title>Bacillus gobiensis sp. nov., isolated from a soil sample.</title>
        <authorList>
            <person name="Liu B."/>
            <person name="Liu G.H."/>
            <person name="Cetin S."/>
            <person name="Schumann P."/>
            <person name="Pan Z.Z."/>
            <person name="Chen Q.Q."/>
        </authorList>
    </citation>
    <scope>NUCLEOTIDE SEQUENCE [LARGE SCALE GENOMIC DNA]</scope>
    <source>
        <strain evidence="2 3">FJAT-4402</strain>
    </source>
</reference>
<keyword evidence="1" id="KW-1133">Transmembrane helix</keyword>
<feature type="transmembrane region" description="Helical" evidence="1">
    <location>
        <begin position="78"/>
        <end position="97"/>
    </location>
</feature>
<name>A0A0M3R9H2_9BACI</name>
<feature type="transmembrane region" description="Helical" evidence="1">
    <location>
        <begin position="6"/>
        <end position="21"/>
    </location>
</feature>
<dbReference type="AlphaFoldDB" id="A0A0M3R9H2"/>
<organism evidence="2 3">
    <name type="scientific">Bacillus gobiensis</name>
    <dbReference type="NCBI Taxonomy" id="1441095"/>
    <lineage>
        <taxon>Bacteria</taxon>
        <taxon>Bacillati</taxon>
        <taxon>Bacillota</taxon>
        <taxon>Bacilli</taxon>
        <taxon>Bacillales</taxon>
        <taxon>Bacillaceae</taxon>
        <taxon>Bacillus</taxon>
    </lineage>
</organism>
<dbReference type="Pfam" id="PF24124">
    <property type="entry name" value="YphA"/>
    <property type="match status" value="1"/>
</dbReference>
<keyword evidence="1" id="KW-0812">Transmembrane</keyword>
<evidence type="ECO:0000313" key="2">
    <source>
        <dbReference type="EMBL" id="ALC81432.1"/>
    </source>
</evidence>
<feature type="transmembrane region" description="Helical" evidence="1">
    <location>
        <begin position="28"/>
        <end position="47"/>
    </location>
</feature>
<dbReference type="Proteomes" id="UP000067625">
    <property type="component" value="Chromosome"/>
</dbReference>
<dbReference type="EMBL" id="CP012600">
    <property type="protein sequence ID" value="ALC81432.1"/>
    <property type="molecule type" value="Genomic_DNA"/>
</dbReference>
<dbReference type="PATRIC" id="fig|1441095.3.peg.1619"/>
<keyword evidence="3" id="KW-1185">Reference proteome</keyword>
<keyword evidence="1" id="KW-0472">Membrane</keyword>
<feature type="transmembrane region" description="Helical" evidence="1">
    <location>
        <begin position="159"/>
        <end position="181"/>
    </location>
</feature>
<dbReference type="OrthoDB" id="2965169at2"/>